<comment type="caution">
    <text evidence="1">The sequence shown here is derived from an EMBL/GenBank/DDBJ whole genome shotgun (WGS) entry which is preliminary data.</text>
</comment>
<name>A0A2M6W7H0_9BACT</name>
<accession>A0A2M6W7H0</accession>
<reference evidence="2" key="1">
    <citation type="submission" date="2017-09" db="EMBL/GenBank/DDBJ databases">
        <title>Depth-based differentiation of microbial function through sediment-hosted aquifers and enrichment of novel symbionts in the deep terrestrial subsurface.</title>
        <authorList>
            <person name="Probst A.J."/>
            <person name="Ladd B."/>
            <person name="Jarett J.K."/>
            <person name="Geller-Mcgrath D.E."/>
            <person name="Sieber C.M.K."/>
            <person name="Emerson J.B."/>
            <person name="Anantharaman K."/>
            <person name="Thomas B.C."/>
            <person name="Malmstrom R."/>
            <person name="Stieglmeier M."/>
            <person name="Klingl A."/>
            <person name="Woyke T."/>
            <person name="Ryan C.M."/>
            <person name="Banfield J.F."/>
        </authorList>
    </citation>
    <scope>NUCLEOTIDE SEQUENCE [LARGE SCALE GENOMIC DNA]</scope>
</reference>
<dbReference type="AlphaFoldDB" id="A0A2M6W7H0"/>
<evidence type="ECO:0000313" key="1">
    <source>
        <dbReference type="EMBL" id="PIT88762.1"/>
    </source>
</evidence>
<sequence>MSQTKIFKTDNSANNETKLEQKINDWLKSNQDKIRIISIIPMMFPIPKTGFAGISNGFFESGMAILYETID</sequence>
<organism evidence="1 2">
    <name type="scientific">Candidatus Magasanikbacteria bacterium CG10_big_fil_rev_8_21_14_0_10_36_32</name>
    <dbReference type="NCBI Taxonomy" id="1974646"/>
    <lineage>
        <taxon>Bacteria</taxon>
        <taxon>Candidatus Magasanikiibacteriota</taxon>
    </lineage>
</organism>
<proteinExistence type="predicted"/>
<dbReference type="Proteomes" id="UP000231426">
    <property type="component" value="Unassembled WGS sequence"/>
</dbReference>
<gene>
    <name evidence="1" type="ORF">COU29_00060</name>
</gene>
<protein>
    <submittedName>
        <fullName evidence="1">Uncharacterized protein</fullName>
    </submittedName>
</protein>
<evidence type="ECO:0000313" key="2">
    <source>
        <dbReference type="Proteomes" id="UP000231426"/>
    </source>
</evidence>
<dbReference type="EMBL" id="PFBV01000001">
    <property type="protein sequence ID" value="PIT88762.1"/>
    <property type="molecule type" value="Genomic_DNA"/>
</dbReference>